<proteinExistence type="predicted"/>
<accession>A0A0F9T1H5</accession>
<feature type="non-terminal residue" evidence="2">
    <location>
        <position position="1"/>
    </location>
</feature>
<evidence type="ECO:0000256" key="1">
    <source>
        <dbReference type="SAM" id="MobiDB-lite"/>
    </source>
</evidence>
<gene>
    <name evidence="2" type="ORF">LCGC14_0448530</name>
</gene>
<reference evidence="2" key="1">
    <citation type="journal article" date="2015" name="Nature">
        <title>Complex archaea that bridge the gap between prokaryotes and eukaryotes.</title>
        <authorList>
            <person name="Spang A."/>
            <person name="Saw J.H."/>
            <person name="Jorgensen S.L."/>
            <person name="Zaremba-Niedzwiedzka K."/>
            <person name="Martijn J."/>
            <person name="Lind A.E."/>
            <person name="van Eijk R."/>
            <person name="Schleper C."/>
            <person name="Guy L."/>
            <person name="Ettema T.J."/>
        </authorList>
    </citation>
    <scope>NUCLEOTIDE SEQUENCE</scope>
</reference>
<comment type="caution">
    <text evidence="2">The sequence shown here is derived from an EMBL/GenBank/DDBJ whole genome shotgun (WGS) entry which is preliminary data.</text>
</comment>
<evidence type="ECO:0000313" key="2">
    <source>
        <dbReference type="EMBL" id="KKN68662.1"/>
    </source>
</evidence>
<organism evidence="2">
    <name type="scientific">marine sediment metagenome</name>
    <dbReference type="NCBI Taxonomy" id="412755"/>
    <lineage>
        <taxon>unclassified sequences</taxon>
        <taxon>metagenomes</taxon>
        <taxon>ecological metagenomes</taxon>
    </lineage>
</organism>
<feature type="region of interest" description="Disordered" evidence="1">
    <location>
        <begin position="29"/>
        <end position="62"/>
    </location>
</feature>
<feature type="compositionally biased region" description="Basic and acidic residues" evidence="1">
    <location>
        <begin position="38"/>
        <end position="49"/>
    </location>
</feature>
<dbReference type="AlphaFoldDB" id="A0A0F9T1H5"/>
<sequence>YPCPSCGETLMEEGYGEEHWLVCACGYEEGIEPDPGDDPDRKYDEERGRRMLGIDVPDGVSE</sequence>
<name>A0A0F9T1H5_9ZZZZ</name>
<protein>
    <submittedName>
        <fullName evidence="2">Uncharacterized protein</fullName>
    </submittedName>
</protein>
<dbReference type="EMBL" id="LAZR01000442">
    <property type="protein sequence ID" value="KKN68662.1"/>
    <property type="molecule type" value="Genomic_DNA"/>
</dbReference>